<dbReference type="Proteomes" id="UP000002383">
    <property type="component" value="Chromosome"/>
</dbReference>
<name>B8GPF2_THISH</name>
<dbReference type="eggNOG" id="COG0843">
    <property type="taxonomic scope" value="Bacteria"/>
</dbReference>
<dbReference type="RefSeq" id="WP_012639535.1">
    <property type="nucleotide sequence ID" value="NC_011901.1"/>
</dbReference>
<feature type="transmembrane region" description="Helical" evidence="1">
    <location>
        <begin position="134"/>
        <end position="154"/>
    </location>
</feature>
<accession>B8GPF2</accession>
<keyword evidence="1" id="KW-0472">Membrane</keyword>
<evidence type="ECO:0000256" key="1">
    <source>
        <dbReference type="SAM" id="Phobius"/>
    </source>
</evidence>
<dbReference type="HOGENOM" id="CLU_044559_0_0_6"/>
<gene>
    <name evidence="2" type="ordered locus">Tgr7_3002</name>
</gene>
<feature type="transmembrane region" description="Helical" evidence="1">
    <location>
        <begin position="421"/>
        <end position="445"/>
    </location>
</feature>
<dbReference type="Gene3D" id="1.20.210.10">
    <property type="entry name" value="Cytochrome c oxidase-like, subunit I domain"/>
    <property type="match status" value="1"/>
</dbReference>
<dbReference type="AlphaFoldDB" id="B8GPF2"/>
<feature type="transmembrane region" description="Helical" evidence="1">
    <location>
        <begin position="382"/>
        <end position="401"/>
    </location>
</feature>
<evidence type="ECO:0008006" key="4">
    <source>
        <dbReference type="Google" id="ProtNLM"/>
    </source>
</evidence>
<feature type="transmembrane region" description="Helical" evidence="1">
    <location>
        <begin position="286"/>
        <end position="306"/>
    </location>
</feature>
<dbReference type="STRING" id="396588.Tgr7_3002"/>
<dbReference type="GO" id="GO:0009060">
    <property type="term" value="P:aerobic respiration"/>
    <property type="evidence" value="ECO:0007669"/>
    <property type="project" value="InterPro"/>
</dbReference>
<dbReference type="GO" id="GO:0016020">
    <property type="term" value="C:membrane"/>
    <property type="evidence" value="ECO:0007669"/>
    <property type="project" value="InterPro"/>
</dbReference>
<dbReference type="Pfam" id="PF00115">
    <property type="entry name" value="COX1"/>
    <property type="match status" value="1"/>
</dbReference>
<feature type="transmembrane region" description="Helical" evidence="1">
    <location>
        <begin position="318"/>
        <end position="336"/>
    </location>
</feature>
<feature type="transmembrane region" description="Helical" evidence="1">
    <location>
        <begin position="63"/>
        <end position="84"/>
    </location>
</feature>
<feature type="transmembrane region" description="Helical" evidence="1">
    <location>
        <begin position="166"/>
        <end position="186"/>
    </location>
</feature>
<dbReference type="KEGG" id="tgr:Tgr7_3002"/>
<dbReference type="InterPro" id="IPR036927">
    <property type="entry name" value="Cyt_c_oxase-like_su1_sf"/>
</dbReference>
<feature type="transmembrane region" description="Helical" evidence="1">
    <location>
        <begin position="348"/>
        <end position="370"/>
    </location>
</feature>
<keyword evidence="1" id="KW-0812">Transmembrane</keyword>
<dbReference type="GO" id="GO:0020037">
    <property type="term" value="F:heme binding"/>
    <property type="evidence" value="ECO:0007669"/>
    <property type="project" value="InterPro"/>
</dbReference>
<dbReference type="InterPro" id="IPR000883">
    <property type="entry name" value="Cyt_C_Oxase_1"/>
</dbReference>
<feature type="transmembrane region" description="Helical" evidence="1">
    <location>
        <begin position="206"/>
        <end position="232"/>
    </location>
</feature>
<evidence type="ECO:0000313" key="3">
    <source>
        <dbReference type="Proteomes" id="UP000002383"/>
    </source>
</evidence>
<keyword evidence="3" id="KW-1185">Reference proteome</keyword>
<evidence type="ECO:0000313" key="2">
    <source>
        <dbReference type="EMBL" id="ACL74072.1"/>
    </source>
</evidence>
<keyword evidence="1" id="KW-1133">Transmembrane helix</keyword>
<organism evidence="2 3">
    <name type="scientific">Thioalkalivibrio sulfidiphilus (strain HL-EbGR7)</name>
    <dbReference type="NCBI Taxonomy" id="396588"/>
    <lineage>
        <taxon>Bacteria</taxon>
        <taxon>Pseudomonadati</taxon>
        <taxon>Pseudomonadota</taxon>
        <taxon>Gammaproteobacteria</taxon>
        <taxon>Chromatiales</taxon>
        <taxon>Ectothiorhodospiraceae</taxon>
        <taxon>Thioalkalivibrio</taxon>
    </lineage>
</organism>
<proteinExistence type="predicted"/>
<feature type="transmembrane region" description="Helical" evidence="1">
    <location>
        <begin position="96"/>
        <end position="114"/>
    </location>
</feature>
<protein>
    <recommendedName>
        <fullName evidence="4">Cytochrome C oxidase subunit I</fullName>
    </recommendedName>
</protein>
<dbReference type="SUPFAM" id="SSF81442">
    <property type="entry name" value="Cytochrome c oxidase subunit I-like"/>
    <property type="match status" value="1"/>
</dbReference>
<dbReference type="GO" id="GO:0004129">
    <property type="term" value="F:cytochrome-c oxidase activity"/>
    <property type="evidence" value="ECO:0007669"/>
    <property type="project" value="InterPro"/>
</dbReference>
<reference evidence="2 3" key="1">
    <citation type="journal article" date="2011" name="Stand. Genomic Sci.">
        <title>Complete genome sequence of 'Thioalkalivibrio sulfidophilus' HL-EbGr7.</title>
        <authorList>
            <person name="Muyzer G."/>
            <person name="Sorokin D.Y."/>
            <person name="Mavromatis K."/>
            <person name="Lapidus A."/>
            <person name="Clum A."/>
            <person name="Ivanova N."/>
            <person name="Pati A."/>
            <person name="d'Haeseleer P."/>
            <person name="Woyke T."/>
            <person name="Kyrpides N.C."/>
        </authorList>
    </citation>
    <scope>NUCLEOTIDE SEQUENCE [LARGE SCALE GENOMIC DNA]</scope>
    <source>
        <strain evidence="2 3">HL-EbGR7</strain>
    </source>
</reference>
<sequence length="454" mass="48136">MTAQDSQYGPQPLPASRRLAAAWLGLGVCALGVAGIFAILLVLARAPGTSALFPTQDFFRTALVVHVDQSVLIWFLAFAGMLWSLHARPGVMPMRWLSLALAAGGAALLAASPFLGAGDPSLNNYVPVLRHPVFHAALLLFGIGIVLQVLSYGLRHHPARLWPDPLHIGIYTAGLATLASVGSLIWSGLSLADLPGRGQSEAYFELLFWGGGHILQFAYTQVMLVAWIWTARQAGIRIPLADRWLSLVLVLGVLPLLAAPLIHLAYPIASAEFRNGFTALMQYGNSLAAVPIGLLILFGLSTGRAFRDPAMTAPYRALLASLLLFAVGGLLGVMIGDVNTVITAHYHGSIVGVTLALMGLSYLLLPRLGWAPATGRMARIQPVIYATGQLLHIGGLAVSGMMGIERKTAGSEQGLDGLTHFFMGIMGLGGLLAVIGGILFVLVIARSFLGRERP</sequence>
<feature type="transmembrane region" description="Helical" evidence="1">
    <location>
        <begin position="244"/>
        <end position="266"/>
    </location>
</feature>
<feature type="transmembrane region" description="Helical" evidence="1">
    <location>
        <begin position="21"/>
        <end position="43"/>
    </location>
</feature>
<dbReference type="EMBL" id="CP001339">
    <property type="protein sequence ID" value="ACL74072.1"/>
    <property type="molecule type" value="Genomic_DNA"/>
</dbReference>